<dbReference type="EMBL" id="HE580269">
    <property type="protein sequence ID" value="CCD24207.1"/>
    <property type="molecule type" value="Genomic_DNA"/>
</dbReference>
<reference evidence="7 8" key="1">
    <citation type="journal article" date="2011" name="Proc. Natl. Acad. Sci. U.S.A.">
        <title>Evolutionary erosion of yeast sex chromosomes by mating-type switching accidents.</title>
        <authorList>
            <person name="Gordon J.L."/>
            <person name="Armisen D."/>
            <person name="Proux-Wera E."/>
            <person name="Oheigeartaigh S.S."/>
            <person name="Byrne K.P."/>
            <person name="Wolfe K.H."/>
        </authorList>
    </citation>
    <scope>NUCLEOTIDE SEQUENCE [LARGE SCALE GENOMIC DNA]</scope>
    <source>
        <strain evidence="8">ATCC 10597 / BCRC 20456 / CBS 421 / NBRC 0211 / NRRL Y-12639</strain>
    </source>
</reference>
<dbReference type="GO" id="GO:0016020">
    <property type="term" value="C:membrane"/>
    <property type="evidence" value="ECO:0007669"/>
    <property type="project" value="UniProtKB-SubCell"/>
</dbReference>
<keyword evidence="6" id="KW-1133">Transmembrane helix</keyword>
<keyword evidence="4" id="KW-0808">Transferase</keyword>
<dbReference type="PANTHER" id="PTHR31121">
    <property type="entry name" value="ALPHA-1,2 MANNOSYLTRANSFERASE KTR1"/>
    <property type="match status" value="1"/>
</dbReference>
<evidence type="ECO:0000313" key="8">
    <source>
        <dbReference type="Proteomes" id="UP000000689"/>
    </source>
</evidence>
<dbReference type="GeneID" id="11496557"/>
<sequence>MIPLLHFFRRSTNLLIILFIISMMLIVIILHLFFSSSLQEPSTYFENVKTQYDNVWKNLLPSSSLSSSSNTSIIPFEESEESPNSQAALWDYSNDDQDKIEDIFQRLSTPLYPEIPSYSSMNMTYRKQLEKDTLAKNGKIYNDFMSTPIIEPKVDYLIRPDDELAGSANATILSLVTNNDLKELLPSIQQLEEKFNKKFGYPYVFLNDGEFSEEFKDTIINMLPNGRVVKFGQIEKEDWDMPDTIDRERYKIECEKMDKLKVSYVKKESYHNMCRFYSRKFYHHPLLQEYKYTWRLEPGTSLYCDVDYDVFKFMEMENKVYGYVLNLYDGANSIPTLWETTMEFVKKNPNYLNPNGAFDWLKENAQKPENFETAKGYSTCHFWTNFEITNLDFLRSEAYEKYMDHLENSNGFYYERWGDAPVRSIALALFLDKSRIHWFRDIAYNHNPYTNCPKCPEGSMRCDGRCKPGLFTMWKDLNIENCQATWIDKIMSDEEKNLY</sequence>
<evidence type="ECO:0000256" key="5">
    <source>
        <dbReference type="ARBA" id="ARBA00022968"/>
    </source>
</evidence>
<dbReference type="GO" id="GO:0006487">
    <property type="term" value="P:protein N-linked glycosylation"/>
    <property type="evidence" value="ECO:0007669"/>
    <property type="project" value="TreeGrafter"/>
</dbReference>
<keyword evidence="5" id="KW-0735">Signal-anchor</keyword>
<accession>G0W8U6</accession>
<dbReference type="PANTHER" id="PTHR31121:SF7">
    <property type="entry name" value="MANNOSYLTRANSFERASE KTR4-RELATED"/>
    <property type="match status" value="1"/>
</dbReference>
<evidence type="ECO:0000313" key="7">
    <source>
        <dbReference type="EMBL" id="CCD24207.1"/>
    </source>
</evidence>
<dbReference type="Proteomes" id="UP000000689">
    <property type="component" value="Chromosome 3"/>
</dbReference>
<dbReference type="GO" id="GO:0006493">
    <property type="term" value="P:protein O-linked glycosylation"/>
    <property type="evidence" value="ECO:0007669"/>
    <property type="project" value="TreeGrafter"/>
</dbReference>
<feature type="transmembrane region" description="Helical" evidence="6">
    <location>
        <begin position="12"/>
        <end position="34"/>
    </location>
</feature>
<dbReference type="HOGENOM" id="CLU_024327_1_1_1"/>
<keyword evidence="3" id="KW-0328">Glycosyltransferase</keyword>
<dbReference type="GO" id="GO:0000032">
    <property type="term" value="P:cell wall mannoprotein biosynthetic process"/>
    <property type="evidence" value="ECO:0007669"/>
    <property type="project" value="TreeGrafter"/>
</dbReference>
<dbReference type="FunFam" id="3.90.550.10:FF:000051">
    <property type="entry name" value="Alpha-1,2-mannosyltransferase (Ktr4)"/>
    <property type="match status" value="1"/>
</dbReference>
<evidence type="ECO:0000256" key="2">
    <source>
        <dbReference type="ARBA" id="ARBA00007677"/>
    </source>
</evidence>
<dbReference type="KEGG" id="ndi:NDAI_0C05480"/>
<name>G0W8U6_NAUDC</name>
<dbReference type="OrthoDB" id="439943at2759"/>
<keyword evidence="6" id="KW-0472">Membrane</keyword>
<evidence type="ECO:0008006" key="9">
    <source>
        <dbReference type="Google" id="ProtNLM"/>
    </source>
</evidence>
<dbReference type="SUPFAM" id="SSF53448">
    <property type="entry name" value="Nucleotide-diphospho-sugar transferases"/>
    <property type="match status" value="1"/>
</dbReference>
<dbReference type="InterPro" id="IPR029044">
    <property type="entry name" value="Nucleotide-diphossugar_trans"/>
</dbReference>
<evidence type="ECO:0000256" key="4">
    <source>
        <dbReference type="ARBA" id="ARBA00022679"/>
    </source>
</evidence>
<organism evidence="7 8">
    <name type="scientific">Naumovozyma dairenensis (strain ATCC 10597 / BCRC 20456 / CBS 421 / NBRC 0211 / NRRL Y-12639)</name>
    <name type="common">Saccharomyces dairenensis</name>
    <dbReference type="NCBI Taxonomy" id="1071378"/>
    <lineage>
        <taxon>Eukaryota</taxon>
        <taxon>Fungi</taxon>
        <taxon>Dikarya</taxon>
        <taxon>Ascomycota</taxon>
        <taxon>Saccharomycotina</taxon>
        <taxon>Saccharomycetes</taxon>
        <taxon>Saccharomycetales</taxon>
        <taxon>Saccharomycetaceae</taxon>
        <taxon>Naumovozyma</taxon>
    </lineage>
</organism>
<keyword evidence="6" id="KW-0812">Transmembrane</keyword>
<comment type="subcellular location">
    <subcellularLocation>
        <location evidence="1">Membrane</location>
        <topology evidence="1">Single-pass type II membrane protein</topology>
    </subcellularLocation>
</comment>
<dbReference type="AlphaFoldDB" id="G0W8U6"/>
<evidence type="ECO:0000256" key="1">
    <source>
        <dbReference type="ARBA" id="ARBA00004606"/>
    </source>
</evidence>
<dbReference type="Gene3D" id="3.90.550.10">
    <property type="entry name" value="Spore Coat Polysaccharide Biosynthesis Protein SpsA, Chain A"/>
    <property type="match status" value="1"/>
</dbReference>
<dbReference type="Pfam" id="PF01793">
    <property type="entry name" value="Glyco_transf_15"/>
    <property type="match status" value="1"/>
</dbReference>
<dbReference type="GO" id="GO:0000026">
    <property type="term" value="F:alpha-1,2-mannosyltransferase activity"/>
    <property type="evidence" value="ECO:0007669"/>
    <property type="project" value="TreeGrafter"/>
</dbReference>
<dbReference type="eggNOG" id="KOG4472">
    <property type="taxonomic scope" value="Eukaryota"/>
</dbReference>
<proteinExistence type="inferred from homology"/>
<dbReference type="InterPro" id="IPR002685">
    <property type="entry name" value="Glyco_trans_15"/>
</dbReference>
<comment type="similarity">
    <text evidence="2">Belongs to the glycosyltransferase 15 family.</text>
</comment>
<gene>
    <name evidence="7" type="primary">NDAI0C05480</name>
    <name evidence="7" type="ordered locus">NDAI_0C05480</name>
</gene>
<evidence type="ECO:0000256" key="6">
    <source>
        <dbReference type="SAM" id="Phobius"/>
    </source>
</evidence>
<keyword evidence="8" id="KW-1185">Reference proteome</keyword>
<protein>
    <recommendedName>
        <fullName evidence="9">Glycosyltransferase family 15 protein</fullName>
    </recommendedName>
</protein>
<dbReference type="RefSeq" id="XP_003669450.1">
    <property type="nucleotide sequence ID" value="XM_003669402.1"/>
</dbReference>
<evidence type="ECO:0000256" key="3">
    <source>
        <dbReference type="ARBA" id="ARBA00022676"/>
    </source>
</evidence>
<dbReference type="OMA" id="HNMCRYY"/>
<dbReference type="GO" id="GO:0005794">
    <property type="term" value="C:Golgi apparatus"/>
    <property type="evidence" value="ECO:0007669"/>
    <property type="project" value="TreeGrafter"/>
</dbReference>